<dbReference type="KEGG" id="gni:GNIT_2431"/>
<dbReference type="AlphaFoldDB" id="G4QHZ5"/>
<dbReference type="HOGENOM" id="CLU_215338_0_0_6"/>
<proteinExistence type="predicted"/>
<dbReference type="EMBL" id="CP003060">
    <property type="protein sequence ID" value="AEP30528.1"/>
    <property type="molecule type" value="Genomic_DNA"/>
</dbReference>
<protein>
    <submittedName>
        <fullName evidence="1">Uncharacterized protein</fullName>
    </submittedName>
</protein>
<dbReference type="RefSeq" id="WP_014109401.1">
    <property type="nucleotide sequence ID" value="NC_016041.1"/>
</dbReference>
<name>G4QHZ5_GLANF</name>
<evidence type="ECO:0000313" key="1">
    <source>
        <dbReference type="EMBL" id="AEP30528.1"/>
    </source>
</evidence>
<reference evidence="1 2" key="1">
    <citation type="journal article" date="2011" name="J. Bacteriol.">
        <title>Complete genome sequence of seawater bacterium Glaciecola nitratireducens FR1064T.</title>
        <authorList>
            <person name="Bian F."/>
            <person name="Qin Q.L."/>
            <person name="Xie B.B."/>
            <person name="Shu Y.L."/>
            <person name="Zhang X.Y."/>
            <person name="Yu Y."/>
            <person name="Chen B."/>
            <person name="Chen X.L."/>
            <person name="Zhou B.C."/>
            <person name="Zhang Y.Z."/>
        </authorList>
    </citation>
    <scope>NUCLEOTIDE SEQUENCE [LARGE SCALE GENOMIC DNA]</scope>
    <source>
        <strain evidence="2">JCM 12485 / KCTC 12276 / FR1064</strain>
    </source>
</reference>
<evidence type="ECO:0000313" key="2">
    <source>
        <dbReference type="Proteomes" id="UP000009282"/>
    </source>
</evidence>
<sequence length="50" mass="6091">MKRNKSFTASRRLRANTQRRTMLKRAHQRVMARRKQFAITELQEEWSQAS</sequence>
<dbReference type="Proteomes" id="UP000009282">
    <property type="component" value="Chromosome"/>
</dbReference>
<accession>G4QHZ5</accession>
<gene>
    <name evidence="1" type="ordered locus">GNIT_2431</name>
</gene>
<organism evidence="1 2">
    <name type="scientific">Glaciecola nitratireducens (strain JCM 12485 / KCTC 12276 / FR1064)</name>
    <dbReference type="NCBI Taxonomy" id="1085623"/>
    <lineage>
        <taxon>Bacteria</taxon>
        <taxon>Pseudomonadati</taxon>
        <taxon>Pseudomonadota</taxon>
        <taxon>Gammaproteobacteria</taxon>
        <taxon>Alteromonadales</taxon>
        <taxon>Alteromonadaceae</taxon>
        <taxon>Brumicola</taxon>
    </lineage>
</organism>
<keyword evidence="2" id="KW-1185">Reference proteome</keyword>